<keyword evidence="1" id="KW-0472">Membrane</keyword>
<feature type="transmembrane region" description="Helical" evidence="1">
    <location>
        <begin position="133"/>
        <end position="153"/>
    </location>
</feature>
<accession>A0A1Z5K0Q0</accession>
<dbReference type="EMBL" id="BDSP01000141">
    <property type="protein sequence ID" value="GAX19860.1"/>
    <property type="molecule type" value="Genomic_DNA"/>
</dbReference>
<gene>
    <name evidence="2" type="ORF">FisN_1Lh682</name>
</gene>
<evidence type="ECO:0000256" key="1">
    <source>
        <dbReference type="SAM" id="Phobius"/>
    </source>
</evidence>
<dbReference type="InParanoid" id="A0A1Z5K0Q0"/>
<keyword evidence="3" id="KW-1185">Reference proteome</keyword>
<protein>
    <recommendedName>
        <fullName evidence="4">Cardiolipin synthase N-terminal domain-containing protein</fullName>
    </recommendedName>
</protein>
<evidence type="ECO:0000313" key="3">
    <source>
        <dbReference type="Proteomes" id="UP000198406"/>
    </source>
</evidence>
<reference evidence="2 3" key="1">
    <citation type="journal article" date="2015" name="Plant Cell">
        <title>Oil accumulation by the oleaginous diatom Fistulifera solaris as revealed by the genome and transcriptome.</title>
        <authorList>
            <person name="Tanaka T."/>
            <person name="Maeda Y."/>
            <person name="Veluchamy A."/>
            <person name="Tanaka M."/>
            <person name="Abida H."/>
            <person name="Marechal E."/>
            <person name="Bowler C."/>
            <person name="Muto M."/>
            <person name="Sunaga Y."/>
            <person name="Tanaka M."/>
            <person name="Yoshino T."/>
            <person name="Taniguchi T."/>
            <person name="Fukuda Y."/>
            <person name="Nemoto M."/>
            <person name="Matsumoto M."/>
            <person name="Wong P.S."/>
            <person name="Aburatani S."/>
            <person name="Fujibuchi W."/>
        </authorList>
    </citation>
    <scope>NUCLEOTIDE SEQUENCE [LARGE SCALE GENOMIC DNA]</scope>
    <source>
        <strain evidence="2 3">JPCC DA0580</strain>
    </source>
</reference>
<organism evidence="2 3">
    <name type="scientific">Fistulifera solaris</name>
    <name type="common">Oleaginous diatom</name>
    <dbReference type="NCBI Taxonomy" id="1519565"/>
    <lineage>
        <taxon>Eukaryota</taxon>
        <taxon>Sar</taxon>
        <taxon>Stramenopiles</taxon>
        <taxon>Ochrophyta</taxon>
        <taxon>Bacillariophyta</taxon>
        <taxon>Bacillariophyceae</taxon>
        <taxon>Bacillariophycidae</taxon>
        <taxon>Naviculales</taxon>
        <taxon>Naviculaceae</taxon>
        <taxon>Fistulifera</taxon>
    </lineage>
</organism>
<sequence>MANAVQAFQMAPFRSIAPRSLSSPVIRQPVEPFCLKVRVVPEIDADNAPSSVLNPIAAVPWVLLVSLVIYLSGDQGLMSASDQAMIEGILSDPTNPGFNELFYMIFNFFVPMPMILAALVLPQGRPGKGLPAGPFLFLSSFFGYFALGPYFSFRAPPRDSVTQSELSWFTAKVTENRINGLSLAAAVAAIPFLSHVPEAYQADASGLWQGFLDLLASSKFALVSSLDLTCLHLTAVALTARDYRLRTGKDGTLIAASTLLLPLLGSSIYLALRPSIPDE</sequence>
<feature type="transmembrane region" description="Helical" evidence="1">
    <location>
        <begin position="252"/>
        <end position="272"/>
    </location>
</feature>
<dbReference type="AlphaFoldDB" id="A0A1Z5K0Q0"/>
<evidence type="ECO:0000313" key="2">
    <source>
        <dbReference type="EMBL" id="GAX19860.1"/>
    </source>
</evidence>
<dbReference type="PANTHER" id="PTHR36009">
    <property type="match status" value="1"/>
</dbReference>
<feature type="transmembrane region" description="Helical" evidence="1">
    <location>
        <begin position="101"/>
        <end position="121"/>
    </location>
</feature>
<evidence type="ECO:0008006" key="4">
    <source>
        <dbReference type="Google" id="ProtNLM"/>
    </source>
</evidence>
<dbReference type="OrthoDB" id="47210at2759"/>
<dbReference type="Proteomes" id="UP000198406">
    <property type="component" value="Unassembled WGS sequence"/>
</dbReference>
<keyword evidence="1" id="KW-1133">Transmembrane helix</keyword>
<comment type="caution">
    <text evidence="2">The sequence shown here is derived from an EMBL/GenBank/DDBJ whole genome shotgun (WGS) entry which is preliminary data.</text>
</comment>
<feature type="transmembrane region" description="Helical" evidence="1">
    <location>
        <begin position="52"/>
        <end position="71"/>
    </location>
</feature>
<keyword evidence="1" id="KW-0812">Transmembrane</keyword>
<dbReference type="PANTHER" id="PTHR36009:SF3">
    <property type="entry name" value="TRANSMEMBRANE PROTEIN"/>
    <property type="match status" value="1"/>
</dbReference>
<name>A0A1Z5K0Q0_FISSO</name>
<feature type="transmembrane region" description="Helical" evidence="1">
    <location>
        <begin position="220"/>
        <end position="240"/>
    </location>
</feature>
<proteinExistence type="predicted"/>